<dbReference type="AlphaFoldDB" id="A0A8J4CWM7"/>
<keyword evidence="3" id="KW-1185">Reference proteome</keyword>
<evidence type="ECO:0000313" key="3">
    <source>
        <dbReference type="Proteomes" id="UP000747110"/>
    </source>
</evidence>
<name>A0A8J4CWM7_9CHLO</name>
<accession>A0A8J4CWM7</accession>
<protein>
    <submittedName>
        <fullName evidence="2">Uncharacterized protein</fullName>
    </submittedName>
</protein>
<dbReference type="Gene3D" id="2.60.120.260">
    <property type="entry name" value="Galactose-binding domain-like"/>
    <property type="match status" value="1"/>
</dbReference>
<sequence length="202" mass="21296">MCGHLCYVLNLATVLICLAMCLLNHSNPAAAQSTQNAVELGPAGMAPWGSSNIGPMQLFTDTQAKWIWAEPNADKGTSAITTATFSITIVSACQETQVVLRLIVDDLADVYVNGALVVSMKWGWNNNTYPGTPGQPVTLTLARGTNTISVRATNSFGEAAGLLASISSKDDGTVLTRTSSAWMYTLYSPPPPSPSPPPPRPS</sequence>
<feature type="signal peptide" evidence="1">
    <location>
        <begin position="1"/>
        <end position="31"/>
    </location>
</feature>
<feature type="non-terminal residue" evidence="2">
    <location>
        <position position="1"/>
    </location>
</feature>
<keyword evidence="1" id="KW-0732">Signal</keyword>
<organism evidence="2 3">
    <name type="scientific">Volvox reticuliferus</name>
    <dbReference type="NCBI Taxonomy" id="1737510"/>
    <lineage>
        <taxon>Eukaryota</taxon>
        <taxon>Viridiplantae</taxon>
        <taxon>Chlorophyta</taxon>
        <taxon>core chlorophytes</taxon>
        <taxon>Chlorophyceae</taxon>
        <taxon>CS clade</taxon>
        <taxon>Chlamydomonadales</taxon>
        <taxon>Volvocaceae</taxon>
        <taxon>Volvox</taxon>
    </lineage>
</organism>
<proteinExistence type="predicted"/>
<dbReference type="Proteomes" id="UP000747110">
    <property type="component" value="Unassembled WGS sequence"/>
</dbReference>
<evidence type="ECO:0000256" key="1">
    <source>
        <dbReference type="SAM" id="SignalP"/>
    </source>
</evidence>
<dbReference type="EMBL" id="BNCP01000043">
    <property type="protein sequence ID" value="GIL88270.1"/>
    <property type="molecule type" value="Genomic_DNA"/>
</dbReference>
<gene>
    <name evidence="2" type="ORF">Vretifemale_16206</name>
</gene>
<feature type="chain" id="PRO_5035163913" evidence="1">
    <location>
        <begin position="32"/>
        <end position="202"/>
    </location>
</feature>
<evidence type="ECO:0000313" key="2">
    <source>
        <dbReference type="EMBL" id="GIL88270.1"/>
    </source>
</evidence>
<comment type="caution">
    <text evidence="2">The sequence shown here is derived from an EMBL/GenBank/DDBJ whole genome shotgun (WGS) entry which is preliminary data.</text>
</comment>
<dbReference type="OrthoDB" id="10036721at2759"/>
<reference evidence="2" key="1">
    <citation type="journal article" date="2021" name="Proc. Natl. Acad. Sci. U.S.A.">
        <title>Three genomes in the algal genus Volvox reveal the fate of a haploid sex-determining region after a transition to homothallism.</title>
        <authorList>
            <person name="Yamamoto K."/>
            <person name="Hamaji T."/>
            <person name="Kawai-Toyooka H."/>
            <person name="Matsuzaki R."/>
            <person name="Takahashi F."/>
            <person name="Nishimura Y."/>
            <person name="Kawachi M."/>
            <person name="Noguchi H."/>
            <person name="Minakuchi Y."/>
            <person name="Umen J.G."/>
            <person name="Toyoda A."/>
            <person name="Nozaki H."/>
        </authorList>
    </citation>
    <scope>NUCLEOTIDE SEQUENCE</scope>
    <source>
        <strain evidence="2">NIES-3786</strain>
    </source>
</reference>